<evidence type="ECO:0000313" key="9">
    <source>
        <dbReference type="Proteomes" id="UP001054902"/>
    </source>
</evidence>
<evidence type="ECO:0000313" key="8">
    <source>
        <dbReference type="EMBL" id="GFH46872.1"/>
    </source>
</evidence>
<evidence type="ECO:0000256" key="3">
    <source>
        <dbReference type="ARBA" id="ARBA00022532"/>
    </source>
</evidence>
<keyword evidence="2" id="KW-0329">Glyoxylate bypass</keyword>
<comment type="cofactor">
    <cofactor evidence="1">
        <name>Mg(2+)</name>
        <dbReference type="ChEBI" id="CHEBI:18420"/>
    </cofactor>
</comment>
<keyword evidence="6" id="KW-0521">NADP</keyword>
<comment type="caution">
    <text evidence="8">The sequence shown here is derived from an EMBL/GenBank/DDBJ whole genome shotgun (WGS) entry which is preliminary data.</text>
</comment>
<dbReference type="Proteomes" id="UP001054902">
    <property type="component" value="Unassembled WGS sequence"/>
</dbReference>
<dbReference type="SUPFAM" id="SSF53659">
    <property type="entry name" value="Isocitrate/Isopropylmalate dehydrogenase-like"/>
    <property type="match status" value="1"/>
</dbReference>
<dbReference type="InterPro" id="IPR004436">
    <property type="entry name" value="Isocitrate_DH_NADP_mono"/>
</dbReference>
<organism evidence="8 9">
    <name type="scientific">Chaetoceros tenuissimus</name>
    <dbReference type="NCBI Taxonomy" id="426638"/>
    <lineage>
        <taxon>Eukaryota</taxon>
        <taxon>Sar</taxon>
        <taxon>Stramenopiles</taxon>
        <taxon>Ochrophyta</taxon>
        <taxon>Bacillariophyta</taxon>
        <taxon>Coscinodiscophyceae</taxon>
        <taxon>Chaetocerotophycidae</taxon>
        <taxon>Chaetocerotales</taxon>
        <taxon>Chaetocerotaceae</taxon>
        <taxon>Chaetoceros</taxon>
    </lineage>
</organism>
<evidence type="ECO:0008006" key="10">
    <source>
        <dbReference type="Google" id="ProtNLM"/>
    </source>
</evidence>
<dbReference type="GO" id="GO:0004450">
    <property type="term" value="F:isocitrate dehydrogenase (NADP+) activity"/>
    <property type="evidence" value="ECO:0007669"/>
    <property type="project" value="InterPro"/>
</dbReference>
<sequence length="798" mass="88432">MSSSRMLQKAAAFQRPLAFQFNKISSIRSTPAIVNHFASNMNFGRNPQAFSTVPVPPSSNHPHVELSGATGKLIYTETDEAPALATYSLLPILSKFGGLANIDVVPCDISLSGRVLSVFPEKVKKPVPDNLSYLGEICKTPEANIIKLPNISASIPQLEACISELRSKGYDVPLFPHEPKDDEEVEIKERYAKVLGSAVNPVLREGNSDRRVAAPVKAYAQKNPHKMGLWSKASRTHVASMDKGDFFGSEQSTFTKEATDIVIEHVTPNGEVTVLKESNPLEAGEVIDAACMSIKELREYYKREIQDAKDSDILMSLHLKATMMKVSDPILFGHCVREYFSEAFEKHADVLDEIGANPNNGLASVYSSVESKLPAAEAKAIIADFEACYEDRPWLAMVNSDKGITNLHVPSDIIIDASMPVVIRDSGQMWNKNNEQEDTKCLIPDRSYATMYQEMINYVKTNNQFDVATMGNVSNVGLMARKAEEYGSHDKTFEIAEKGVVIVRDKNSGEVYFEHSVDKGDIWRMCQTKDEPIRDWVKLAVTRARDSGARAIFWLDKNRAHDRTLIDKVNLYLKDHDLSGIDISIMKPVDAIRVSMERCTMGKDTISVTGNVLRDYLTDLFPILELGTSAKMLSIVPLLAGGGLYETGAGGSAPKHVQQFVQEGHLRWDSLGEYLATAVSLEILGSNGNPKATLLGDCLNKAVGRILTNRKSPSRRVNEIDNRATNYYVALYWAEYLAEEDPTFKPLYEELSSNRSKIVAEFQGCQGDAVDIGGYYLPDYDMTAKAMRPSPTLNKILE</sequence>
<name>A0AAD3CIR2_9STRA</name>
<reference evidence="8 9" key="1">
    <citation type="journal article" date="2021" name="Sci. Rep.">
        <title>The genome of the diatom Chaetoceros tenuissimus carries an ancient integrated fragment of an extant virus.</title>
        <authorList>
            <person name="Hongo Y."/>
            <person name="Kimura K."/>
            <person name="Takaki Y."/>
            <person name="Yoshida Y."/>
            <person name="Baba S."/>
            <person name="Kobayashi G."/>
            <person name="Nagasaki K."/>
            <person name="Hano T."/>
            <person name="Tomaru Y."/>
        </authorList>
    </citation>
    <scope>NUCLEOTIDE SEQUENCE [LARGE SCALE GENOMIC DNA]</scope>
    <source>
        <strain evidence="8 9">NIES-3715</strain>
    </source>
</reference>
<dbReference type="EMBL" id="BLLK01000022">
    <property type="protein sequence ID" value="GFH46872.1"/>
    <property type="molecule type" value="Genomic_DNA"/>
</dbReference>
<evidence type="ECO:0000256" key="4">
    <source>
        <dbReference type="ARBA" id="ARBA00022723"/>
    </source>
</evidence>
<dbReference type="Pfam" id="PF03971">
    <property type="entry name" value="IDH"/>
    <property type="match status" value="1"/>
</dbReference>
<dbReference type="GO" id="GO:0006099">
    <property type="term" value="P:tricarboxylic acid cycle"/>
    <property type="evidence" value="ECO:0007669"/>
    <property type="project" value="UniProtKB-KW"/>
</dbReference>
<evidence type="ECO:0000256" key="7">
    <source>
        <dbReference type="ARBA" id="ARBA00023002"/>
    </source>
</evidence>
<evidence type="ECO:0000256" key="6">
    <source>
        <dbReference type="ARBA" id="ARBA00022857"/>
    </source>
</evidence>
<keyword evidence="4" id="KW-0479">Metal-binding</keyword>
<keyword evidence="7" id="KW-0560">Oxidoreductase</keyword>
<proteinExistence type="predicted"/>
<evidence type="ECO:0000256" key="1">
    <source>
        <dbReference type="ARBA" id="ARBA00001946"/>
    </source>
</evidence>
<evidence type="ECO:0000256" key="2">
    <source>
        <dbReference type="ARBA" id="ARBA00022435"/>
    </source>
</evidence>
<protein>
    <recommendedName>
        <fullName evidence="10">Isocitrate dehydrogenase (NADP(+))</fullName>
    </recommendedName>
</protein>
<dbReference type="PANTHER" id="PTHR36999:SF1">
    <property type="entry name" value="ISOCITRATE DEHYDROGENASE (NADP(+))"/>
    <property type="match status" value="1"/>
</dbReference>
<keyword evidence="5" id="KW-0460">Magnesium</keyword>
<evidence type="ECO:0000256" key="5">
    <source>
        <dbReference type="ARBA" id="ARBA00022842"/>
    </source>
</evidence>
<accession>A0AAD3CIR2</accession>
<dbReference type="AlphaFoldDB" id="A0AAD3CIR2"/>
<dbReference type="GO" id="GO:0006097">
    <property type="term" value="P:glyoxylate cycle"/>
    <property type="evidence" value="ECO:0007669"/>
    <property type="project" value="UniProtKB-KW"/>
</dbReference>
<dbReference type="NCBIfam" id="TIGR00178">
    <property type="entry name" value="monomer_idh"/>
    <property type="match status" value="1"/>
</dbReference>
<keyword evidence="3" id="KW-0816">Tricarboxylic acid cycle</keyword>
<dbReference type="GO" id="GO:0046872">
    <property type="term" value="F:metal ion binding"/>
    <property type="evidence" value="ECO:0007669"/>
    <property type="project" value="UniProtKB-KW"/>
</dbReference>
<keyword evidence="9" id="KW-1185">Reference proteome</keyword>
<dbReference type="PANTHER" id="PTHR36999">
    <property type="entry name" value="ISOCITRATE DEHYDROGENASE [NADP]"/>
    <property type="match status" value="1"/>
</dbReference>
<gene>
    <name evidence="8" type="ORF">CTEN210_03346</name>
</gene>